<dbReference type="Pfam" id="PF01757">
    <property type="entry name" value="Acyl_transf_3"/>
    <property type="match status" value="1"/>
</dbReference>
<feature type="transmembrane region" description="Helical" evidence="1">
    <location>
        <begin position="220"/>
        <end position="239"/>
    </location>
</feature>
<accession>A0A419ET55</accession>
<dbReference type="GO" id="GO:0016747">
    <property type="term" value="F:acyltransferase activity, transferring groups other than amino-acyl groups"/>
    <property type="evidence" value="ECO:0007669"/>
    <property type="project" value="InterPro"/>
</dbReference>
<keyword evidence="1" id="KW-0472">Membrane</keyword>
<name>A0A419ET55_9BACT</name>
<keyword evidence="3" id="KW-0808">Transferase</keyword>
<feature type="transmembrane region" description="Helical" evidence="1">
    <location>
        <begin position="184"/>
        <end position="208"/>
    </location>
</feature>
<feature type="transmembrane region" description="Helical" evidence="1">
    <location>
        <begin position="251"/>
        <end position="272"/>
    </location>
</feature>
<evidence type="ECO:0000256" key="1">
    <source>
        <dbReference type="SAM" id="Phobius"/>
    </source>
</evidence>
<feature type="transmembrane region" description="Helical" evidence="1">
    <location>
        <begin position="284"/>
        <end position="302"/>
    </location>
</feature>
<organism evidence="3 4">
    <name type="scientific">Candidatus Abyssobacteria bacterium SURF_17</name>
    <dbReference type="NCBI Taxonomy" id="2093361"/>
    <lineage>
        <taxon>Bacteria</taxon>
        <taxon>Pseudomonadati</taxon>
        <taxon>Candidatus Hydrogenedentota</taxon>
        <taxon>Candidatus Abyssobacteria</taxon>
    </lineage>
</organism>
<gene>
    <name evidence="3" type="ORF">C4532_15375</name>
</gene>
<dbReference type="AlphaFoldDB" id="A0A419ET55"/>
<keyword evidence="1" id="KW-0812">Transmembrane</keyword>
<feature type="transmembrane region" description="Helical" evidence="1">
    <location>
        <begin position="314"/>
        <end position="338"/>
    </location>
</feature>
<dbReference type="Proteomes" id="UP000285961">
    <property type="component" value="Unassembled WGS sequence"/>
</dbReference>
<comment type="caution">
    <text evidence="3">The sequence shown here is derived from an EMBL/GenBank/DDBJ whole genome shotgun (WGS) entry which is preliminary data.</text>
</comment>
<dbReference type="PANTHER" id="PTHR36927:SF3">
    <property type="entry name" value="GLUCANS BIOSYNTHESIS PROTEIN C"/>
    <property type="match status" value="1"/>
</dbReference>
<keyword evidence="1" id="KW-1133">Transmembrane helix</keyword>
<keyword evidence="3" id="KW-0012">Acyltransferase</keyword>
<feature type="domain" description="Acyltransferase 3" evidence="2">
    <location>
        <begin position="18"/>
        <end position="363"/>
    </location>
</feature>
<protein>
    <submittedName>
        <fullName evidence="3">Acyltransferase</fullName>
    </submittedName>
</protein>
<evidence type="ECO:0000313" key="4">
    <source>
        <dbReference type="Proteomes" id="UP000285961"/>
    </source>
</evidence>
<dbReference type="InterPro" id="IPR050623">
    <property type="entry name" value="Glucan_succinyl_AcylTrfase"/>
</dbReference>
<sequence>MTSSLEHVKGRPERRCDIDWLRALAMLTVLFFHCARFFDDDGWHAKSGEISYGMTVFVAVVAQWLMPLFFVLSGMSACYALDYLSGRGYLNARVKRLLVPLVVGVLTHVSLQVYIERATQGGFSGSFFKFYPHYFDGFYAFGGNFAWMGLHLWYLEMLFIFSLITLPLFLWMRREKMKKSMETFAGFLTKPGAIFLLGVPLGIVVSLVNMDPDGIGNRSFGGWALFPHLVFFVSGYVLTTDVRFRPALERHRVVALGLGILATLFGFCLLEYGHYSLNSSGFSFLRAFNSWFWLIAILGFGSKHLNFNNRVLKYANEAVLPFYILHQSVIIVIGYFMIDWTASVMLQYLFLSATSFAVIMTIYELCVKRVNVMRFLFGMKLKRGRNNQLASLSGASVVSQR</sequence>
<feature type="transmembrane region" description="Helical" evidence="1">
    <location>
        <begin position="97"/>
        <end position="115"/>
    </location>
</feature>
<feature type="transmembrane region" description="Helical" evidence="1">
    <location>
        <begin position="50"/>
        <end position="76"/>
    </location>
</feature>
<evidence type="ECO:0000259" key="2">
    <source>
        <dbReference type="Pfam" id="PF01757"/>
    </source>
</evidence>
<feature type="transmembrane region" description="Helical" evidence="1">
    <location>
        <begin position="344"/>
        <end position="366"/>
    </location>
</feature>
<reference evidence="3 4" key="1">
    <citation type="journal article" date="2017" name="ISME J.">
        <title>Energy and carbon metabolisms in a deep terrestrial subsurface fluid microbial community.</title>
        <authorList>
            <person name="Momper L."/>
            <person name="Jungbluth S.P."/>
            <person name="Lee M.D."/>
            <person name="Amend J.P."/>
        </authorList>
    </citation>
    <scope>NUCLEOTIDE SEQUENCE [LARGE SCALE GENOMIC DNA]</scope>
    <source>
        <strain evidence="3">SURF_17</strain>
    </source>
</reference>
<feature type="transmembrane region" description="Helical" evidence="1">
    <location>
        <begin position="152"/>
        <end position="172"/>
    </location>
</feature>
<dbReference type="EMBL" id="QZKI01000110">
    <property type="protein sequence ID" value="RJP66997.1"/>
    <property type="molecule type" value="Genomic_DNA"/>
</dbReference>
<dbReference type="PANTHER" id="PTHR36927">
    <property type="entry name" value="BLR4337 PROTEIN"/>
    <property type="match status" value="1"/>
</dbReference>
<evidence type="ECO:0000313" key="3">
    <source>
        <dbReference type="EMBL" id="RJP66997.1"/>
    </source>
</evidence>
<proteinExistence type="predicted"/>
<feature type="transmembrane region" description="Helical" evidence="1">
    <location>
        <begin position="20"/>
        <end position="38"/>
    </location>
</feature>
<dbReference type="InterPro" id="IPR002656">
    <property type="entry name" value="Acyl_transf_3_dom"/>
</dbReference>